<reference evidence="5 6" key="1">
    <citation type="submission" date="2017-09" db="EMBL/GenBank/DDBJ databases">
        <title>Large-scale bioinformatics analysis of Bacillus genomes uncovers conserved roles of natural products in bacterial physiology.</title>
        <authorList>
            <consortium name="Agbiome Team Llc"/>
            <person name="Bleich R.M."/>
            <person name="Grubbs K.J."/>
            <person name="Santa Maria K.C."/>
            <person name="Allen S.E."/>
            <person name="Farag S."/>
            <person name="Shank E.A."/>
            <person name="Bowers A."/>
        </authorList>
    </citation>
    <scope>NUCLEOTIDE SEQUENCE [LARGE SCALE GENOMIC DNA]</scope>
    <source>
        <strain evidence="5 6">AFS044250</strain>
    </source>
</reference>
<dbReference type="PROSITE" id="PS50994">
    <property type="entry name" value="INTEGRASE"/>
    <property type="match status" value="1"/>
</dbReference>
<gene>
    <name evidence="5" type="ORF">COF40_28625</name>
</gene>
<dbReference type="GO" id="GO:0015074">
    <property type="term" value="P:DNA integration"/>
    <property type="evidence" value="ECO:0007669"/>
    <property type="project" value="InterPro"/>
</dbReference>
<evidence type="ECO:0000313" key="5">
    <source>
        <dbReference type="EMBL" id="PHD58869.1"/>
    </source>
</evidence>
<proteinExistence type="predicted"/>
<keyword evidence="3" id="KW-0238">DNA-binding</keyword>
<evidence type="ECO:0000256" key="1">
    <source>
        <dbReference type="ARBA" id="ARBA00002286"/>
    </source>
</evidence>
<comment type="function">
    <text evidence="1">Involved in the transposition of the insertion sequence.</text>
</comment>
<dbReference type="InterPro" id="IPR047930">
    <property type="entry name" value="Transpos_IS6"/>
</dbReference>
<dbReference type="GO" id="GO:0006310">
    <property type="term" value="P:DNA recombination"/>
    <property type="evidence" value="ECO:0007669"/>
    <property type="project" value="UniProtKB-KW"/>
</dbReference>
<dbReference type="InterPro" id="IPR012337">
    <property type="entry name" value="RNaseH-like_sf"/>
</dbReference>
<dbReference type="PANTHER" id="PTHR35528:SF3">
    <property type="entry name" value="BLL1675 PROTEIN"/>
    <property type="match status" value="1"/>
</dbReference>
<evidence type="ECO:0000256" key="2">
    <source>
        <dbReference type="ARBA" id="ARBA00022578"/>
    </source>
</evidence>
<dbReference type="Pfam" id="PF13610">
    <property type="entry name" value="DDE_Tnp_IS240"/>
    <property type="match status" value="1"/>
</dbReference>
<dbReference type="InterPro" id="IPR001584">
    <property type="entry name" value="Integrase_cat-core"/>
</dbReference>
<dbReference type="AlphaFoldDB" id="A0A2B5X0Z0"/>
<sequence>MKRENVFKWKHYQPDIILLTVRWYLRYNLSFRDLVKMMEERGLSLAHTTIMRWVHQYGPELNKRIRRHLKQTNDSWKVDETYIKIKRKDMYLYRAVDSEGNTIDFYLSKKRDTKAAKTFFKKALATCHGTISRVINVDGDKAYPPAIRELKQENSLPSSILLRIKKYLNNMIEQDHRFIKKRIWNMLSLQSFCTAKKMIAGLEAMYMIKKGQIHLQDQSVQNQNIFINHLFGLTI</sequence>
<keyword evidence="2" id="KW-0815">Transposition</keyword>
<dbReference type="EMBL" id="NUSQ01000199">
    <property type="protein sequence ID" value="PHD58869.1"/>
    <property type="molecule type" value="Genomic_DNA"/>
</dbReference>
<dbReference type="GO" id="GO:0032196">
    <property type="term" value="P:transposition"/>
    <property type="evidence" value="ECO:0007669"/>
    <property type="project" value="UniProtKB-KW"/>
</dbReference>
<comment type="caution">
    <text evidence="5">The sequence shown here is derived from an EMBL/GenBank/DDBJ whole genome shotgun (WGS) entry which is preliminary data.</text>
</comment>
<dbReference type="NCBIfam" id="NF033587">
    <property type="entry name" value="transpos_IS6"/>
    <property type="match status" value="1"/>
</dbReference>
<organism evidence="5 6">
    <name type="scientific">Bacillus toyonensis</name>
    <dbReference type="NCBI Taxonomy" id="155322"/>
    <lineage>
        <taxon>Bacteria</taxon>
        <taxon>Bacillati</taxon>
        <taxon>Bacillota</taxon>
        <taxon>Bacilli</taxon>
        <taxon>Bacillales</taxon>
        <taxon>Bacillaceae</taxon>
        <taxon>Bacillus</taxon>
        <taxon>Bacillus cereus group</taxon>
    </lineage>
</organism>
<accession>A0A2B5X0Z0</accession>
<dbReference type="PANTHER" id="PTHR35528">
    <property type="entry name" value="BLL1675 PROTEIN"/>
    <property type="match status" value="1"/>
</dbReference>
<name>A0A2B5X0Z0_9BACI</name>
<protein>
    <submittedName>
        <fullName evidence="5">IS6 family transposase</fullName>
    </submittedName>
</protein>
<evidence type="ECO:0000256" key="3">
    <source>
        <dbReference type="ARBA" id="ARBA00023125"/>
    </source>
</evidence>
<dbReference type="InterPro" id="IPR052183">
    <property type="entry name" value="IS_Transposase"/>
</dbReference>
<keyword evidence="4" id="KW-0233">DNA recombination</keyword>
<evidence type="ECO:0000313" key="6">
    <source>
        <dbReference type="Proteomes" id="UP000225997"/>
    </source>
</evidence>
<dbReference type="GO" id="GO:0003677">
    <property type="term" value="F:DNA binding"/>
    <property type="evidence" value="ECO:0007669"/>
    <property type="project" value="UniProtKB-KW"/>
</dbReference>
<dbReference type="SUPFAM" id="SSF53098">
    <property type="entry name" value="Ribonuclease H-like"/>
    <property type="match status" value="1"/>
</dbReference>
<dbReference type="RefSeq" id="WP_100064343.1">
    <property type="nucleotide sequence ID" value="NZ_NUSQ01000199.1"/>
</dbReference>
<dbReference type="InterPro" id="IPR032874">
    <property type="entry name" value="DDE_dom"/>
</dbReference>
<evidence type="ECO:0000256" key="4">
    <source>
        <dbReference type="ARBA" id="ARBA00023172"/>
    </source>
</evidence>
<dbReference type="Proteomes" id="UP000225997">
    <property type="component" value="Unassembled WGS sequence"/>
</dbReference>